<dbReference type="InterPro" id="IPR036179">
    <property type="entry name" value="Ig-like_dom_sf"/>
</dbReference>
<organism evidence="7 8">
    <name type="scientific">Clavelina lepadiformis</name>
    <name type="common">Light-bulb sea squirt</name>
    <name type="synonym">Ascidia lepadiformis</name>
    <dbReference type="NCBI Taxonomy" id="159417"/>
    <lineage>
        <taxon>Eukaryota</taxon>
        <taxon>Metazoa</taxon>
        <taxon>Chordata</taxon>
        <taxon>Tunicata</taxon>
        <taxon>Ascidiacea</taxon>
        <taxon>Aplousobranchia</taxon>
        <taxon>Clavelinidae</taxon>
        <taxon>Clavelina</taxon>
    </lineage>
</organism>
<feature type="region of interest" description="Disordered" evidence="3">
    <location>
        <begin position="195"/>
        <end position="253"/>
    </location>
</feature>
<keyword evidence="1 4" id="KW-0732">Signal</keyword>
<proteinExistence type="predicted"/>
<dbReference type="EMBL" id="CAWYQH010000057">
    <property type="protein sequence ID" value="CAK8679263.1"/>
    <property type="molecule type" value="Genomic_DNA"/>
</dbReference>
<accession>A0ABP0FMP8</accession>
<feature type="signal peptide" evidence="4">
    <location>
        <begin position="1"/>
        <end position="16"/>
    </location>
</feature>
<reference evidence="7 8" key="1">
    <citation type="submission" date="2024-02" db="EMBL/GenBank/DDBJ databases">
        <authorList>
            <person name="Daric V."/>
            <person name="Darras S."/>
        </authorList>
    </citation>
    <scope>NUCLEOTIDE SEQUENCE [LARGE SCALE GENOMIC DNA]</scope>
</reference>
<feature type="domain" description="Kazal-like" evidence="6">
    <location>
        <begin position="115"/>
        <end position="162"/>
    </location>
</feature>
<dbReference type="InterPro" id="IPR007110">
    <property type="entry name" value="Ig-like_dom"/>
</dbReference>
<keyword evidence="2" id="KW-1015">Disulfide bond</keyword>
<dbReference type="PROSITE" id="PS51465">
    <property type="entry name" value="KAZAL_2"/>
    <property type="match status" value="1"/>
</dbReference>
<dbReference type="SUPFAM" id="SSF51004">
    <property type="entry name" value="C-terminal (heme d1) domain of cytochrome cd1-nitrite reductase"/>
    <property type="match status" value="1"/>
</dbReference>
<protein>
    <recommendedName>
        <fullName evidence="9">Follistatin-related protein 5</fullName>
    </recommendedName>
</protein>
<dbReference type="SMART" id="SM00280">
    <property type="entry name" value="KAZAL"/>
    <property type="match status" value="1"/>
</dbReference>
<dbReference type="InterPro" id="IPR003599">
    <property type="entry name" value="Ig_sub"/>
</dbReference>
<dbReference type="Pfam" id="PF07648">
    <property type="entry name" value="Kazal_2"/>
    <property type="match status" value="1"/>
</dbReference>
<dbReference type="InterPro" id="IPR002350">
    <property type="entry name" value="Kazal_dom"/>
</dbReference>
<dbReference type="InterPro" id="IPR003598">
    <property type="entry name" value="Ig_sub2"/>
</dbReference>
<dbReference type="Pfam" id="PF13927">
    <property type="entry name" value="Ig_3"/>
    <property type="match status" value="1"/>
</dbReference>
<evidence type="ECO:0000313" key="8">
    <source>
        <dbReference type="Proteomes" id="UP001642483"/>
    </source>
</evidence>
<dbReference type="InterPro" id="IPR018247">
    <property type="entry name" value="EF_Hand_1_Ca_BS"/>
</dbReference>
<evidence type="ECO:0000259" key="5">
    <source>
        <dbReference type="PROSITE" id="PS50835"/>
    </source>
</evidence>
<evidence type="ECO:0000259" key="6">
    <source>
        <dbReference type="PROSITE" id="PS51465"/>
    </source>
</evidence>
<dbReference type="SMART" id="SM00409">
    <property type="entry name" value="IG"/>
    <property type="match status" value="2"/>
</dbReference>
<dbReference type="PROSITE" id="PS50835">
    <property type="entry name" value="IG_LIKE"/>
    <property type="match status" value="1"/>
</dbReference>
<dbReference type="SUPFAM" id="SSF48726">
    <property type="entry name" value="Immunoglobulin"/>
    <property type="match status" value="1"/>
</dbReference>
<evidence type="ECO:0008006" key="9">
    <source>
        <dbReference type="Google" id="ProtNLM"/>
    </source>
</evidence>
<evidence type="ECO:0000256" key="4">
    <source>
        <dbReference type="SAM" id="SignalP"/>
    </source>
</evidence>
<dbReference type="InterPro" id="IPR013783">
    <property type="entry name" value="Ig-like_fold"/>
</dbReference>
<dbReference type="SUPFAM" id="SSF100895">
    <property type="entry name" value="Kazal-type serine protease inhibitors"/>
    <property type="match status" value="1"/>
</dbReference>
<keyword evidence="8" id="KW-1185">Reference proteome</keyword>
<dbReference type="Proteomes" id="UP001642483">
    <property type="component" value="Unassembled WGS sequence"/>
</dbReference>
<dbReference type="InterPro" id="IPR011048">
    <property type="entry name" value="Haem_d1_sf"/>
</dbReference>
<comment type="caution">
    <text evidence="7">The sequence shown here is derived from an EMBL/GenBank/DDBJ whole genome shotgun (WGS) entry which is preliminary data.</text>
</comment>
<evidence type="ECO:0000256" key="2">
    <source>
        <dbReference type="ARBA" id="ARBA00023157"/>
    </source>
</evidence>
<dbReference type="Gene3D" id="2.60.40.10">
    <property type="entry name" value="Immunoglobulins"/>
    <property type="match status" value="2"/>
</dbReference>
<evidence type="ECO:0000313" key="7">
    <source>
        <dbReference type="EMBL" id="CAK8679263.1"/>
    </source>
</evidence>
<feature type="domain" description="Ig-like" evidence="5">
    <location>
        <begin position="567"/>
        <end position="653"/>
    </location>
</feature>
<name>A0ABP0FMP8_CLALP</name>
<dbReference type="InterPro" id="IPR050958">
    <property type="entry name" value="Cell_Adh-Cytoskel_Orgn"/>
</dbReference>
<dbReference type="PANTHER" id="PTHR45080:SF8">
    <property type="entry name" value="IG-LIKE DOMAIN-CONTAINING PROTEIN"/>
    <property type="match status" value="1"/>
</dbReference>
<dbReference type="PANTHER" id="PTHR45080">
    <property type="entry name" value="CONTACTIN 5"/>
    <property type="match status" value="1"/>
</dbReference>
<feature type="region of interest" description="Disordered" evidence="3">
    <location>
        <begin position="50"/>
        <end position="81"/>
    </location>
</feature>
<feature type="compositionally biased region" description="Basic residues" evidence="3">
    <location>
        <begin position="207"/>
        <end position="223"/>
    </location>
</feature>
<dbReference type="PROSITE" id="PS00018">
    <property type="entry name" value="EF_HAND_1"/>
    <property type="match status" value="2"/>
</dbReference>
<sequence>MLSAMILANTILLCFSAHVFVMPVFQSRPTSANTLSKTETLDKSSNAFDQAADPQYFPNPTEDLPRKTIHKKNHPKREHSPGKVSFRFPNRCYFKRCKPGQKCVLDGITKRATCVCRTHCKKLNKPVCGTDGSYYSSPCEMYQSSCISRTSVYAARNKDCFYKKTTCNEVDFFNFLDALLEYLHATLTMTSNADDVTVMSSNPGKVKSGKRYKRRAGRTHQKKQPSPPPVFDIDGYRSSLSEDLDDGGRDRNATTTTFFTTTIARSPDVAEEDHKLTDAVDVQPPSLHFRGDAHPESLIRNLERQVKDEEVTTATISIERLVQEKNMNAATSPNNQTTNDISNDVTFDDVNNKTISDDVIDENNENAIISPAAIDSTSENIFKKLELEAIDNNFWGDDIITNDVRGDLVKHLFKSMDLDMDGLVGSEEVYQVGVIQDIDVVLPFPCSLFHLLHNSDENEDGSMDIHELFKIYNITIVQLADDLKLIHQAAVYGEEFTLQCNIDGEPNPIWTRHGYSLTSQEENGIRVEGSKVSFSVAHPKLAGDFSCHTQIRPDIQQVIKLSVNTKPRVQVHPRSQQVVAGSGVTITCKVVGMPTPLIKWMKNGEDLDVDSGRYLIMENNTEVHINQALPSDGGAYSCVASNDAGLDENDGIVFVENGTLRTETAPKDLAAYFVFHRGGILMISSENCAILRRIDATDMVPGLLKQNKLCKSTKEGEPQCRWSSAVSVGSRFVYAAQPDENRLVVLDTRLHRLVEVIVTDAFPVSLHYAASSDQLFVLSWIDLSCGLSVLQVIYDASVPGVHSSAQIQPFAGSNDIDLSVFNFFLPPESSANEETKHGFVAHKDQPKIYKLDLSTLLYDDDVIDLQPYNCVPKHFAYRPIGGLLDVTCQGDSSRTLSVEYLSGQVVATGEETDYSKEHVSSDGKHVVRLFPERQLIRLLNVTDYGELVAVVDFHSNFMLSDVTFVGRFSGSDSAAVYLSSQIIGDIMYLDASNGAVDVLDGLSDPVDPSNVPWTSRSRMLAASTWYDRHIAVAGASQLEIIDVTTNDVSCRLNDVNDINVIVWSEGRK</sequence>
<gene>
    <name evidence="7" type="ORF">CVLEPA_LOCUS9513</name>
</gene>
<feature type="compositionally biased region" description="Basic residues" evidence="3">
    <location>
        <begin position="67"/>
        <end position="77"/>
    </location>
</feature>
<dbReference type="InterPro" id="IPR036058">
    <property type="entry name" value="Kazal_dom_sf"/>
</dbReference>
<dbReference type="Gene3D" id="3.30.60.30">
    <property type="match status" value="1"/>
</dbReference>
<evidence type="ECO:0000256" key="1">
    <source>
        <dbReference type="ARBA" id="ARBA00022729"/>
    </source>
</evidence>
<dbReference type="SMART" id="SM00408">
    <property type="entry name" value="IGc2"/>
    <property type="match status" value="1"/>
</dbReference>
<feature type="chain" id="PRO_5045435432" description="Follistatin-related protein 5" evidence="4">
    <location>
        <begin position="17"/>
        <end position="1068"/>
    </location>
</feature>
<evidence type="ECO:0000256" key="3">
    <source>
        <dbReference type="SAM" id="MobiDB-lite"/>
    </source>
</evidence>